<dbReference type="EMBL" id="QTSX02003885">
    <property type="protein sequence ID" value="KAJ9067747.1"/>
    <property type="molecule type" value="Genomic_DNA"/>
</dbReference>
<comment type="caution">
    <text evidence="1">The sequence shown here is derived from an EMBL/GenBank/DDBJ whole genome shotgun (WGS) entry which is preliminary data.</text>
</comment>
<reference evidence="1" key="1">
    <citation type="submission" date="2022-04" db="EMBL/GenBank/DDBJ databases">
        <title>Genome of the entomopathogenic fungus Entomophthora muscae.</title>
        <authorList>
            <person name="Elya C."/>
            <person name="Lovett B.R."/>
            <person name="Lee E."/>
            <person name="Macias A.M."/>
            <person name="Hajek A.E."/>
            <person name="De Bivort B.L."/>
            <person name="Kasson M.T."/>
            <person name="De Fine Licht H.H."/>
            <person name="Stajich J.E."/>
        </authorList>
    </citation>
    <scope>NUCLEOTIDE SEQUENCE</scope>
    <source>
        <strain evidence="1">Berkeley</strain>
    </source>
</reference>
<proteinExistence type="predicted"/>
<protein>
    <submittedName>
        <fullName evidence="1">Uncharacterized protein</fullName>
    </submittedName>
</protein>
<keyword evidence="2" id="KW-1185">Reference proteome</keyword>
<evidence type="ECO:0000313" key="1">
    <source>
        <dbReference type="EMBL" id="KAJ9067747.1"/>
    </source>
</evidence>
<evidence type="ECO:0000313" key="2">
    <source>
        <dbReference type="Proteomes" id="UP001165960"/>
    </source>
</evidence>
<accession>A0ACC2SZI2</accession>
<gene>
    <name evidence="1" type="ORF">DSO57_1036050</name>
</gene>
<sequence>MEPMLIHPNFNENFSIFTDVSEEATGGVLAQEREGVFCLVGYTNNLVLSFILSKQQENSRQAHWVMEMSKYLMDIKHIPGKKNMVANRMSQQGEQEMYLVEQLAESYETKLFAIYRLLTT</sequence>
<dbReference type="Proteomes" id="UP001165960">
    <property type="component" value="Unassembled WGS sequence"/>
</dbReference>
<organism evidence="1 2">
    <name type="scientific">Entomophthora muscae</name>
    <dbReference type="NCBI Taxonomy" id="34485"/>
    <lineage>
        <taxon>Eukaryota</taxon>
        <taxon>Fungi</taxon>
        <taxon>Fungi incertae sedis</taxon>
        <taxon>Zoopagomycota</taxon>
        <taxon>Entomophthoromycotina</taxon>
        <taxon>Entomophthoromycetes</taxon>
        <taxon>Entomophthorales</taxon>
        <taxon>Entomophthoraceae</taxon>
        <taxon>Entomophthora</taxon>
    </lineage>
</organism>
<name>A0ACC2SZI2_9FUNG</name>